<reference evidence="1 2" key="1">
    <citation type="submission" date="2019-10" db="EMBL/GenBank/DDBJ databases">
        <title>Three novel species isolated from a subtropical stream in China.</title>
        <authorList>
            <person name="Lu H."/>
        </authorList>
    </citation>
    <scope>NUCLEOTIDE SEQUENCE [LARGE SCALE GENOMIC DNA]</scope>
    <source>
        <strain evidence="1 2">FT13W</strain>
    </source>
</reference>
<proteinExistence type="predicted"/>
<name>A0A6I1I0F5_9BURK</name>
<protein>
    <submittedName>
        <fullName evidence="1">Uncharacterized protein</fullName>
    </submittedName>
</protein>
<sequence>MYRELRIAAHRAILKFWHDLSALRARDRRMAETGYRNWQVDCLHFASKTFKMPKNSQFTVGSIPAVSTTE</sequence>
<accession>A0A6I1I0F5</accession>
<dbReference type="EMBL" id="WFLI01000042">
    <property type="protein sequence ID" value="KAB8060478.1"/>
    <property type="molecule type" value="Genomic_DNA"/>
</dbReference>
<dbReference type="Proteomes" id="UP000468717">
    <property type="component" value="Unassembled WGS sequence"/>
</dbReference>
<dbReference type="RefSeq" id="WP_152284768.1">
    <property type="nucleotide sequence ID" value="NZ_WFLI01000042.1"/>
</dbReference>
<evidence type="ECO:0000313" key="1">
    <source>
        <dbReference type="EMBL" id="KAB8060478.1"/>
    </source>
</evidence>
<evidence type="ECO:0000313" key="2">
    <source>
        <dbReference type="Proteomes" id="UP000468717"/>
    </source>
</evidence>
<gene>
    <name evidence="1" type="ORF">GCN75_24840</name>
</gene>
<organism evidence="1 2">
    <name type="scientific">Janthinobacterium violaceinigrum</name>
    <dbReference type="NCBI Taxonomy" id="2654252"/>
    <lineage>
        <taxon>Bacteria</taxon>
        <taxon>Pseudomonadati</taxon>
        <taxon>Pseudomonadota</taxon>
        <taxon>Betaproteobacteria</taxon>
        <taxon>Burkholderiales</taxon>
        <taxon>Oxalobacteraceae</taxon>
        <taxon>Janthinobacterium</taxon>
    </lineage>
</organism>
<dbReference type="AlphaFoldDB" id="A0A6I1I0F5"/>
<keyword evidence="2" id="KW-1185">Reference proteome</keyword>
<comment type="caution">
    <text evidence="1">The sequence shown here is derived from an EMBL/GenBank/DDBJ whole genome shotgun (WGS) entry which is preliminary data.</text>
</comment>